<dbReference type="InterPro" id="IPR020846">
    <property type="entry name" value="MFS_dom"/>
</dbReference>
<dbReference type="InterPro" id="IPR005829">
    <property type="entry name" value="Sugar_transporter_CS"/>
</dbReference>
<sequence>MGRIALSAFVGTALEWYDFFLFGTASALIFNHLFFASGDPATAALASFATFGVGFLARPLGGVLFGQMGDRWGRRPALILSIVVIGTATGLVGVLPDYFAIGIAAPILLTLLRLLQGIAVGGEWGGATTLAIEHAPEEKRARYASLVQVGSPAGTLLSSGAFALVFMLDDGQVDSWGWRIPFLAAFPLLGVALWIRMQVEESPVFRALENEAESAPKGSLKELFTECAPQLLWSTLAALLGIGGFFVMNTYVLSYGSSALGLERQSLVNATVLAAVFQILILFFLGRLAERIGSSRVIVFGGILTAIAAWPLWLMIDTGNMALVTMAIVLGICFATIPYSVIGVLLGQMFPANLRYSGMAISYNVSGAISGLLPLIATWLNSFYEEQSIVPAIIILIVISLATALGGFMGGRHQRSDDVQVRES</sequence>
<feature type="transmembrane region" description="Helical" evidence="7">
    <location>
        <begin position="101"/>
        <end position="122"/>
    </location>
</feature>
<dbReference type="PANTHER" id="PTHR43045">
    <property type="entry name" value="SHIKIMATE TRANSPORTER"/>
    <property type="match status" value="1"/>
</dbReference>
<evidence type="ECO:0000256" key="2">
    <source>
        <dbReference type="ARBA" id="ARBA00022448"/>
    </source>
</evidence>
<dbReference type="SUPFAM" id="SSF103473">
    <property type="entry name" value="MFS general substrate transporter"/>
    <property type="match status" value="1"/>
</dbReference>
<keyword evidence="2" id="KW-0813">Transport</keyword>
<evidence type="ECO:0000313" key="10">
    <source>
        <dbReference type="EMBL" id="MDK4335614.1"/>
    </source>
</evidence>
<dbReference type="EMBL" id="JASNUO010000010">
    <property type="protein sequence ID" value="MDK4248240.1"/>
    <property type="molecule type" value="Genomic_DNA"/>
</dbReference>
<evidence type="ECO:0000256" key="5">
    <source>
        <dbReference type="ARBA" id="ARBA00022989"/>
    </source>
</evidence>
<evidence type="ECO:0000259" key="8">
    <source>
        <dbReference type="PROSITE" id="PS50850"/>
    </source>
</evidence>
<name>A0AAP4FBY6_9CORY</name>
<keyword evidence="5 7" id="KW-1133">Transmembrane helix</keyword>
<evidence type="ECO:0000256" key="6">
    <source>
        <dbReference type="ARBA" id="ARBA00023136"/>
    </source>
</evidence>
<keyword evidence="12" id="KW-1185">Reference proteome</keyword>
<dbReference type="GO" id="GO:0022857">
    <property type="term" value="F:transmembrane transporter activity"/>
    <property type="evidence" value="ECO:0007669"/>
    <property type="project" value="InterPro"/>
</dbReference>
<feature type="transmembrane region" description="Helical" evidence="7">
    <location>
        <begin position="178"/>
        <end position="195"/>
    </location>
</feature>
<keyword evidence="6 7" id="KW-0472">Membrane</keyword>
<comment type="caution">
    <text evidence="10">The sequence shown here is derived from an EMBL/GenBank/DDBJ whole genome shotgun (WGS) entry which is preliminary data.</text>
</comment>
<feature type="transmembrane region" description="Helical" evidence="7">
    <location>
        <begin position="266"/>
        <end position="285"/>
    </location>
</feature>
<dbReference type="GO" id="GO:0005886">
    <property type="term" value="C:plasma membrane"/>
    <property type="evidence" value="ECO:0007669"/>
    <property type="project" value="UniProtKB-SubCell"/>
</dbReference>
<reference evidence="10 12" key="1">
    <citation type="submission" date="2023-05" db="EMBL/GenBank/DDBJ databases">
        <title>Metabolic capabilities are highly conserved among human nasal-associated Corynebacterium species in pangenomic analyses.</title>
        <authorList>
            <person name="Tran T.H."/>
            <person name="Roberts A.Q."/>
            <person name="Escapa I.F."/>
            <person name="Gao W."/>
            <person name="Conlan S."/>
            <person name="Kong H."/>
            <person name="Segre J.A."/>
            <person name="Kelly M.S."/>
            <person name="Lemon K.P."/>
        </authorList>
    </citation>
    <scope>NUCLEOTIDE SEQUENCE</scope>
    <source>
        <strain evidence="10">KPL2618</strain>
        <strain evidence="9 12">KPL3802</strain>
    </source>
</reference>
<keyword evidence="3" id="KW-1003">Cell membrane</keyword>
<evidence type="ECO:0000256" key="3">
    <source>
        <dbReference type="ARBA" id="ARBA00022475"/>
    </source>
</evidence>
<dbReference type="Pfam" id="PF07690">
    <property type="entry name" value="MFS_1"/>
    <property type="match status" value="1"/>
</dbReference>
<keyword evidence="4 7" id="KW-0812">Transmembrane</keyword>
<evidence type="ECO:0000256" key="4">
    <source>
        <dbReference type="ARBA" id="ARBA00022692"/>
    </source>
</evidence>
<feature type="transmembrane region" description="Helical" evidence="7">
    <location>
        <begin position="389"/>
        <end position="408"/>
    </location>
</feature>
<feature type="transmembrane region" description="Helical" evidence="7">
    <location>
        <begin position="77"/>
        <end position="95"/>
    </location>
</feature>
<gene>
    <name evidence="9" type="ORF">QPX34_09480</name>
    <name evidence="10" type="ORF">QPX58_09355</name>
</gene>
<feature type="domain" description="Major facilitator superfamily (MFS) profile" evidence="8">
    <location>
        <begin position="4"/>
        <end position="415"/>
    </location>
</feature>
<evidence type="ECO:0000313" key="9">
    <source>
        <dbReference type="EMBL" id="MDK4248240.1"/>
    </source>
</evidence>
<dbReference type="PANTHER" id="PTHR43045:SF1">
    <property type="entry name" value="SHIKIMATE TRANSPORTER"/>
    <property type="match status" value="1"/>
</dbReference>
<proteinExistence type="predicted"/>
<dbReference type="Proteomes" id="UP001239414">
    <property type="component" value="Unassembled WGS sequence"/>
</dbReference>
<feature type="transmembrane region" description="Helical" evidence="7">
    <location>
        <begin position="231"/>
        <end position="254"/>
    </location>
</feature>
<dbReference type="RefSeq" id="WP_237800040.1">
    <property type="nucleotide sequence ID" value="NZ_JAHWRA010000012.1"/>
</dbReference>
<evidence type="ECO:0000313" key="12">
    <source>
        <dbReference type="Proteomes" id="UP001239414"/>
    </source>
</evidence>
<dbReference type="Proteomes" id="UP001230317">
    <property type="component" value="Unassembled WGS sequence"/>
</dbReference>
<feature type="transmembrane region" description="Helical" evidence="7">
    <location>
        <begin position="43"/>
        <end position="65"/>
    </location>
</feature>
<dbReference type="InterPro" id="IPR011701">
    <property type="entry name" value="MFS"/>
</dbReference>
<dbReference type="EMBL" id="JASNVU010000012">
    <property type="protein sequence ID" value="MDK4335614.1"/>
    <property type="molecule type" value="Genomic_DNA"/>
</dbReference>
<organism evidence="10 11">
    <name type="scientific">Corynebacterium accolens</name>
    <dbReference type="NCBI Taxonomy" id="38284"/>
    <lineage>
        <taxon>Bacteria</taxon>
        <taxon>Bacillati</taxon>
        <taxon>Actinomycetota</taxon>
        <taxon>Actinomycetes</taxon>
        <taxon>Mycobacteriales</taxon>
        <taxon>Corynebacteriaceae</taxon>
        <taxon>Corynebacterium</taxon>
    </lineage>
</organism>
<dbReference type="PROSITE" id="PS50850">
    <property type="entry name" value="MFS"/>
    <property type="match status" value="1"/>
</dbReference>
<dbReference type="AlphaFoldDB" id="A0AAP4FBY6"/>
<feature type="transmembrane region" description="Helical" evidence="7">
    <location>
        <begin position="297"/>
        <end position="316"/>
    </location>
</feature>
<comment type="subcellular location">
    <subcellularLocation>
        <location evidence="1">Cell membrane</location>
        <topology evidence="1">Multi-pass membrane protein</topology>
    </subcellularLocation>
</comment>
<evidence type="ECO:0000256" key="7">
    <source>
        <dbReference type="SAM" id="Phobius"/>
    </source>
</evidence>
<feature type="transmembrane region" description="Helical" evidence="7">
    <location>
        <begin position="358"/>
        <end position="377"/>
    </location>
</feature>
<feature type="transmembrane region" description="Helical" evidence="7">
    <location>
        <begin position="322"/>
        <end position="346"/>
    </location>
</feature>
<feature type="transmembrane region" description="Helical" evidence="7">
    <location>
        <begin position="143"/>
        <end position="166"/>
    </location>
</feature>
<protein>
    <submittedName>
        <fullName evidence="10">MFS transporter</fullName>
    </submittedName>
</protein>
<evidence type="ECO:0000256" key="1">
    <source>
        <dbReference type="ARBA" id="ARBA00004651"/>
    </source>
</evidence>
<accession>A0AAP4FBY6</accession>
<dbReference type="CDD" id="cd17369">
    <property type="entry name" value="MFS_ShiA_like"/>
    <property type="match status" value="1"/>
</dbReference>
<evidence type="ECO:0000313" key="11">
    <source>
        <dbReference type="Proteomes" id="UP001230317"/>
    </source>
</evidence>
<dbReference type="Gene3D" id="1.20.1250.20">
    <property type="entry name" value="MFS general substrate transporter like domains"/>
    <property type="match status" value="1"/>
</dbReference>
<dbReference type="PROSITE" id="PS00217">
    <property type="entry name" value="SUGAR_TRANSPORT_2"/>
    <property type="match status" value="1"/>
</dbReference>
<dbReference type="InterPro" id="IPR036259">
    <property type="entry name" value="MFS_trans_sf"/>
</dbReference>